<evidence type="ECO:0000313" key="3">
    <source>
        <dbReference type="Proteomes" id="UP000179807"/>
    </source>
</evidence>
<accession>A0A1J4KA91</accession>
<dbReference type="VEuPathDB" id="TrichDB:TRFO_25320"/>
<comment type="caution">
    <text evidence="2">The sequence shown here is derived from an EMBL/GenBank/DDBJ whole genome shotgun (WGS) entry which is preliminary data.</text>
</comment>
<dbReference type="EMBL" id="MLAK01000721">
    <property type="protein sequence ID" value="OHT06582.1"/>
    <property type="molecule type" value="Genomic_DNA"/>
</dbReference>
<dbReference type="Proteomes" id="UP000179807">
    <property type="component" value="Unassembled WGS sequence"/>
</dbReference>
<proteinExistence type="predicted"/>
<gene>
    <name evidence="2" type="ORF">TRFO_25320</name>
</gene>
<dbReference type="GeneID" id="94838979"/>
<reference evidence="2" key="1">
    <citation type="submission" date="2016-10" db="EMBL/GenBank/DDBJ databases">
        <authorList>
            <person name="Benchimol M."/>
            <person name="Almeida L.G."/>
            <person name="Vasconcelos A.T."/>
            <person name="Perreira-Neves A."/>
            <person name="Rosa I.A."/>
            <person name="Tasca T."/>
            <person name="Bogo M.R."/>
            <person name="de Souza W."/>
        </authorList>
    </citation>
    <scope>NUCLEOTIDE SEQUENCE [LARGE SCALE GENOMIC DNA]</scope>
    <source>
        <strain evidence="2">K</strain>
    </source>
</reference>
<keyword evidence="1" id="KW-0812">Transmembrane</keyword>
<evidence type="ECO:0000313" key="2">
    <source>
        <dbReference type="EMBL" id="OHT06582.1"/>
    </source>
</evidence>
<keyword evidence="1" id="KW-1133">Transmembrane helix</keyword>
<protein>
    <submittedName>
        <fullName evidence="2">Uncharacterized protein</fullName>
    </submittedName>
</protein>
<organism evidence="2 3">
    <name type="scientific">Tritrichomonas foetus</name>
    <dbReference type="NCBI Taxonomy" id="1144522"/>
    <lineage>
        <taxon>Eukaryota</taxon>
        <taxon>Metamonada</taxon>
        <taxon>Parabasalia</taxon>
        <taxon>Tritrichomonadida</taxon>
        <taxon>Tritrichomonadidae</taxon>
        <taxon>Tritrichomonas</taxon>
    </lineage>
</organism>
<evidence type="ECO:0000256" key="1">
    <source>
        <dbReference type="SAM" id="Phobius"/>
    </source>
</evidence>
<name>A0A1J4KA91_9EUKA</name>
<sequence length="147" mass="17144">MFSKKQTDDEKVVKYLNAFNHFTLDPKVANIHPNGKKWAHSNNITARTCLWNLLVETSDIIRTHHRCITTNKNENFHSIKARLLPKLYNWGSGWIGRICSAILQNNLPGIWMIYALSALNIPLPAIHTFLAYLHRVIQRKEIFRIRN</sequence>
<feature type="transmembrane region" description="Helical" evidence="1">
    <location>
        <begin position="110"/>
        <end position="133"/>
    </location>
</feature>
<dbReference type="RefSeq" id="XP_068359718.1">
    <property type="nucleotide sequence ID" value="XM_068504275.1"/>
</dbReference>
<dbReference type="AlphaFoldDB" id="A0A1J4KA91"/>
<keyword evidence="3" id="KW-1185">Reference proteome</keyword>
<keyword evidence="1" id="KW-0472">Membrane</keyword>